<dbReference type="InterPro" id="IPR036942">
    <property type="entry name" value="Beta-barrel_TonB_sf"/>
</dbReference>
<comment type="caution">
    <text evidence="19">The sequence shown here is derived from an EMBL/GenBank/DDBJ whole genome shotgun (WGS) entry which is preliminary data.</text>
</comment>
<keyword evidence="12 19" id="KW-0675">Receptor</keyword>
<dbReference type="PANTHER" id="PTHR32552:SF68">
    <property type="entry name" value="FERRICHROME OUTER MEMBRANE TRANSPORTER_PHAGE RECEPTOR"/>
    <property type="match status" value="1"/>
</dbReference>
<dbReference type="InterPro" id="IPR012910">
    <property type="entry name" value="Plug_dom"/>
</dbReference>
<keyword evidence="5" id="KW-0410">Iron transport</keyword>
<dbReference type="SUPFAM" id="SSF56935">
    <property type="entry name" value="Porins"/>
    <property type="match status" value="1"/>
</dbReference>
<dbReference type="Pfam" id="PF07715">
    <property type="entry name" value="Plug"/>
    <property type="match status" value="1"/>
</dbReference>
<comment type="subcellular location">
    <subcellularLocation>
        <location evidence="1 14">Cell outer membrane</location>
        <topology evidence="1 14">Multi-pass membrane protein</topology>
    </subcellularLocation>
</comment>
<evidence type="ECO:0000259" key="17">
    <source>
        <dbReference type="Pfam" id="PF00593"/>
    </source>
</evidence>
<evidence type="ECO:0000256" key="1">
    <source>
        <dbReference type="ARBA" id="ARBA00004571"/>
    </source>
</evidence>
<keyword evidence="7 16" id="KW-0732">Signal</keyword>
<evidence type="ECO:0000256" key="7">
    <source>
        <dbReference type="ARBA" id="ARBA00022729"/>
    </source>
</evidence>
<comment type="similarity">
    <text evidence="2 14 15">Belongs to the TonB-dependent receptor family.</text>
</comment>
<dbReference type="RefSeq" id="WP_235851087.1">
    <property type="nucleotide sequence ID" value="NZ_CYGY02000071.1"/>
</dbReference>
<evidence type="ECO:0000256" key="14">
    <source>
        <dbReference type="PROSITE-ProRule" id="PRU01360"/>
    </source>
</evidence>
<keyword evidence="6 14" id="KW-0812">Transmembrane</keyword>
<dbReference type="InterPro" id="IPR037066">
    <property type="entry name" value="Plug_dom_sf"/>
</dbReference>
<keyword evidence="8" id="KW-0408">Iron</keyword>
<evidence type="ECO:0000256" key="4">
    <source>
        <dbReference type="ARBA" id="ARBA00022452"/>
    </source>
</evidence>
<dbReference type="InterPro" id="IPR000531">
    <property type="entry name" value="Beta-barrel_TonB"/>
</dbReference>
<evidence type="ECO:0000256" key="13">
    <source>
        <dbReference type="ARBA" id="ARBA00023237"/>
    </source>
</evidence>
<evidence type="ECO:0000256" key="5">
    <source>
        <dbReference type="ARBA" id="ARBA00022496"/>
    </source>
</evidence>
<dbReference type="PANTHER" id="PTHR32552">
    <property type="entry name" value="FERRICHROME IRON RECEPTOR-RELATED"/>
    <property type="match status" value="1"/>
</dbReference>
<sequence length="744" mass="80960">MPTNVPRSRTAIAVSALFAALSFAHAAKAQQAQQGQPQQAPAQQTQAAGTLGEVSVNAATAASAPDHNVNDPYQVPGVSKTGTALGDLPMSVEIVPRGILDEQGVTSLQEAIRKGNVSGVNYGGTDSKGFTDHFMIRGLQAQTYDDGFSDGDQVNGPTHSLLGVERIEVLKGPGSALLGSGPPGGSINLIHYTPSAQFHWGGDIQAGSFGTVNASGYVTGPTGIDGLNYRVDAAAGRSDGYRDLASWNKEIRPDLQWKIGDHKIEFSLDAQDYMATPDSYGIIYHNGAPIRNVPFDAKYSTPFASAHGNYVRTTLSDEWRISDYLTINNRLSYMHHTLDFYSNGDSTHAKIKGNTFTGRQLRDQNDSLNTLDYQLEPVWKFSTGSIHHTLLTGFEYLHQDLNTDKTTADLPDIADIFAPVPLETSIASLHFQCAPSHSCQNDHVTANFYSLYATDQVDVTDKFKIRAGVRKDWFGTSLTLNPRPGEPNRTANDGITLVQGNTYTRNDAPTSWNAGMLYKVTPWMTPYFGVSRSYLANFNSENDAFSIGPPESALQYELGVKWSLDDGRYVLNTALFDVKRDHVATPFGDDQIAFDSQRTRGAEASLDADLTPNWHVYANFTAQHARVTDSADTPGAVGTVPQGVPAYMANLWTTYRFSLFGKAGFHAGAGINYMSRMSNGFANGYDWAPASLIENLQFGYAERHWGVDLNIDNVTNQRYYIASNVVGAYLGAPVAAYVTLHADF</sequence>
<dbReference type="Gene3D" id="2.40.170.20">
    <property type="entry name" value="TonB-dependent receptor, beta-barrel domain"/>
    <property type="match status" value="1"/>
</dbReference>
<name>A0A1N7SQR2_9BURK</name>
<evidence type="ECO:0000256" key="12">
    <source>
        <dbReference type="ARBA" id="ARBA00023170"/>
    </source>
</evidence>
<keyword evidence="13 14" id="KW-0998">Cell outer membrane</keyword>
<evidence type="ECO:0000313" key="19">
    <source>
        <dbReference type="EMBL" id="SIT49788.1"/>
    </source>
</evidence>
<dbReference type="EMBL" id="CYGY02000071">
    <property type="protein sequence ID" value="SIT49788.1"/>
    <property type="molecule type" value="Genomic_DNA"/>
</dbReference>
<dbReference type="Pfam" id="PF00593">
    <property type="entry name" value="TonB_dep_Rec_b-barrel"/>
    <property type="match status" value="1"/>
</dbReference>
<keyword evidence="10 15" id="KW-0798">TonB box</keyword>
<evidence type="ECO:0000256" key="16">
    <source>
        <dbReference type="SAM" id="SignalP"/>
    </source>
</evidence>
<evidence type="ECO:0000256" key="8">
    <source>
        <dbReference type="ARBA" id="ARBA00023004"/>
    </source>
</evidence>
<evidence type="ECO:0000313" key="20">
    <source>
        <dbReference type="Proteomes" id="UP000195569"/>
    </source>
</evidence>
<evidence type="ECO:0000256" key="11">
    <source>
        <dbReference type="ARBA" id="ARBA00023136"/>
    </source>
</evidence>
<keyword evidence="4 14" id="KW-1134">Transmembrane beta strand</keyword>
<reference evidence="19" key="1">
    <citation type="submission" date="2016-12" db="EMBL/GenBank/DDBJ databases">
        <authorList>
            <person name="Moulin L."/>
        </authorList>
    </citation>
    <scope>NUCLEOTIDE SEQUENCE [LARGE SCALE GENOMIC DNA]</scope>
    <source>
        <strain evidence="19">STM 7183</strain>
    </source>
</reference>
<evidence type="ECO:0000256" key="10">
    <source>
        <dbReference type="ARBA" id="ARBA00023077"/>
    </source>
</evidence>
<evidence type="ECO:0000256" key="2">
    <source>
        <dbReference type="ARBA" id="ARBA00009810"/>
    </source>
</evidence>
<keyword evidence="3 14" id="KW-0813">Transport</keyword>
<dbReference type="AlphaFoldDB" id="A0A1N7SQR2"/>
<dbReference type="CDD" id="cd01347">
    <property type="entry name" value="ligand_gated_channel"/>
    <property type="match status" value="1"/>
</dbReference>
<proteinExistence type="inferred from homology"/>
<evidence type="ECO:0000259" key="18">
    <source>
        <dbReference type="Pfam" id="PF07715"/>
    </source>
</evidence>
<dbReference type="GO" id="GO:0009279">
    <property type="term" value="C:cell outer membrane"/>
    <property type="evidence" value="ECO:0007669"/>
    <property type="project" value="UniProtKB-SubCell"/>
</dbReference>
<evidence type="ECO:0000256" key="9">
    <source>
        <dbReference type="ARBA" id="ARBA00023065"/>
    </source>
</evidence>
<keyword evidence="9" id="KW-0406">Ion transport</keyword>
<feature type="signal peptide" evidence="16">
    <location>
        <begin position="1"/>
        <end position="26"/>
    </location>
</feature>
<accession>A0A1N7SQR2</accession>
<protein>
    <submittedName>
        <fullName evidence="19">TonB-dependent receptor</fullName>
    </submittedName>
</protein>
<dbReference type="InterPro" id="IPR039426">
    <property type="entry name" value="TonB-dep_rcpt-like"/>
</dbReference>
<keyword evidence="11 14" id="KW-0472">Membrane</keyword>
<organism evidence="19 20">
    <name type="scientific">Paraburkholderia piptadeniae</name>
    <dbReference type="NCBI Taxonomy" id="1701573"/>
    <lineage>
        <taxon>Bacteria</taxon>
        <taxon>Pseudomonadati</taxon>
        <taxon>Pseudomonadota</taxon>
        <taxon>Betaproteobacteria</taxon>
        <taxon>Burkholderiales</taxon>
        <taxon>Burkholderiaceae</taxon>
        <taxon>Paraburkholderia</taxon>
    </lineage>
</organism>
<evidence type="ECO:0000256" key="15">
    <source>
        <dbReference type="RuleBase" id="RU003357"/>
    </source>
</evidence>
<dbReference type="Proteomes" id="UP000195569">
    <property type="component" value="Unassembled WGS sequence"/>
</dbReference>
<feature type="domain" description="TonB-dependent receptor-like beta-barrel" evidence="17">
    <location>
        <begin position="290"/>
        <end position="714"/>
    </location>
</feature>
<dbReference type="PROSITE" id="PS52016">
    <property type="entry name" value="TONB_DEPENDENT_REC_3"/>
    <property type="match status" value="1"/>
</dbReference>
<gene>
    <name evidence="19" type="ORF">BN2476_710033</name>
</gene>
<feature type="chain" id="PRO_5012862661" evidence="16">
    <location>
        <begin position="27"/>
        <end position="744"/>
    </location>
</feature>
<evidence type="ECO:0000256" key="6">
    <source>
        <dbReference type="ARBA" id="ARBA00022692"/>
    </source>
</evidence>
<evidence type="ECO:0000256" key="3">
    <source>
        <dbReference type="ARBA" id="ARBA00022448"/>
    </source>
</evidence>
<dbReference type="GO" id="GO:0015344">
    <property type="term" value="F:siderophore uptake transmembrane transporter activity"/>
    <property type="evidence" value="ECO:0007669"/>
    <property type="project" value="TreeGrafter"/>
</dbReference>
<feature type="domain" description="TonB-dependent receptor plug" evidence="18">
    <location>
        <begin position="87"/>
        <end position="185"/>
    </location>
</feature>
<keyword evidence="20" id="KW-1185">Reference proteome</keyword>
<dbReference type="Gene3D" id="2.170.130.10">
    <property type="entry name" value="TonB-dependent receptor, plug domain"/>
    <property type="match status" value="1"/>
</dbReference>